<keyword evidence="2" id="KW-1185">Reference proteome</keyword>
<organism evidence="1 2">
    <name type="scientific">Hymenoscyphus albidus</name>
    <dbReference type="NCBI Taxonomy" id="595503"/>
    <lineage>
        <taxon>Eukaryota</taxon>
        <taxon>Fungi</taxon>
        <taxon>Dikarya</taxon>
        <taxon>Ascomycota</taxon>
        <taxon>Pezizomycotina</taxon>
        <taxon>Leotiomycetes</taxon>
        <taxon>Helotiales</taxon>
        <taxon>Helotiaceae</taxon>
        <taxon>Hymenoscyphus</taxon>
    </lineage>
</organism>
<evidence type="ECO:0000313" key="2">
    <source>
        <dbReference type="Proteomes" id="UP000701801"/>
    </source>
</evidence>
<dbReference type="AlphaFoldDB" id="A0A9N9LXU2"/>
<evidence type="ECO:0000313" key="1">
    <source>
        <dbReference type="EMBL" id="CAG8980452.1"/>
    </source>
</evidence>
<dbReference type="Proteomes" id="UP000701801">
    <property type="component" value="Unassembled WGS sequence"/>
</dbReference>
<gene>
    <name evidence="1" type="ORF">HYALB_00012043</name>
</gene>
<sequence length="395" mass="45295">MEESEELRGLVKGVSVFWEPWFGNCRLLEVLRSSNLNIHVSATELFVYEPFADPEEHPELCVQKNITSLHILQEYYPSLSEGLLNNGERNMIYDLCAVPEHLESVSIAGKRGWAEFGDEFRPLGNGPDGRMEKTLGLTCLSLTNSSAPSDDLYELLTWPKALKSFHFEIDRLDTDGSEYRYHNSEADKFMLLEFQMALYDTHSDTLEELFVFGEDCILIYNIEDFTEVSCYPGQTLDLHNFPRLKRLGLPVTWLSSPKSLLRYHSGDEIHPLHMSQILPPNLEELQIGFSGGRLNEYIDDIFPFAKPPKVPTVSHVKTVYFPMPGELIQVLKGVCQGRARYPKLREVVLWHVCPLVDECCDLSDVEYWPQLVRFYRASKIKLYSVCNNEPPLFSG</sequence>
<name>A0A9N9LXU2_9HELO</name>
<comment type="caution">
    <text evidence="1">The sequence shown here is derived from an EMBL/GenBank/DDBJ whole genome shotgun (WGS) entry which is preliminary data.</text>
</comment>
<protein>
    <submittedName>
        <fullName evidence="1">Uncharacterized protein</fullName>
    </submittedName>
</protein>
<reference evidence="1" key="1">
    <citation type="submission" date="2021-07" db="EMBL/GenBank/DDBJ databases">
        <authorList>
            <person name="Durling M."/>
        </authorList>
    </citation>
    <scope>NUCLEOTIDE SEQUENCE</scope>
</reference>
<accession>A0A9N9LXU2</accession>
<dbReference type="OrthoDB" id="5339734at2759"/>
<dbReference type="EMBL" id="CAJVRM010000388">
    <property type="protein sequence ID" value="CAG8980452.1"/>
    <property type="molecule type" value="Genomic_DNA"/>
</dbReference>
<proteinExistence type="predicted"/>